<name>A0A9W4T450_9GLOM</name>
<protein>
    <submittedName>
        <fullName evidence="1">13196_t:CDS:1</fullName>
    </submittedName>
</protein>
<sequence length="64" mass="7212">PDNRPSMNQVVDKLNALVSKTNITEDYQMNNYKSNNFEAISNSFLIIGNMNIKPYDGISSKVSK</sequence>
<evidence type="ECO:0000313" key="2">
    <source>
        <dbReference type="Proteomes" id="UP001153678"/>
    </source>
</evidence>
<accession>A0A9W4T450</accession>
<dbReference type="Proteomes" id="UP001153678">
    <property type="component" value="Unassembled WGS sequence"/>
</dbReference>
<reference evidence="1" key="1">
    <citation type="submission" date="2022-08" db="EMBL/GenBank/DDBJ databases">
        <authorList>
            <person name="Kallberg Y."/>
            <person name="Tangrot J."/>
            <person name="Rosling A."/>
        </authorList>
    </citation>
    <scope>NUCLEOTIDE SEQUENCE</scope>
    <source>
        <strain evidence="1">Wild A</strain>
    </source>
</reference>
<gene>
    <name evidence="1" type="ORF">FWILDA_LOCUS15480</name>
</gene>
<keyword evidence="2" id="KW-1185">Reference proteome</keyword>
<organism evidence="1 2">
    <name type="scientific">Funneliformis geosporum</name>
    <dbReference type="NCBI Taxonomy" id="1117311"/>
    <lineage>
        <taxon>Eukaryota</taxon>
        <taxon>Fungi</taxon>
        <taxon>Fungi incertae sedis</taxon>
        <taxon>Mucoromycota</taxon>
        <taxon>Glomeromycotina</taxon>
        <taxon>Glomeromycetes</taxon>
        <taxon>Glomerales</taxon>
        <taxon>Glomeraceae</taxon>
        <taxon>Funneliformis</taxon>
    </lineage>
</organism>
<dbReference type="AlphaFoldDB" id="A0A9W4T450"/>
<proteinExistence type="predicted"/>
<comment type="caution">
    <text evidence="1">The sequence shown here is derived from an EMBL/GenBank/DDBJ whole genome shotgun (WGS) entry which is preliminary data.</text>
</comment>
<feature type="non-terminal residue" evidence="1">
    <location>
        <position position="64"/>
    </location>
</feature>
<evidence type="ECO:0000313" key="1">
    <source>
        <dbReference type="EMBL" id="CAI2192246.1"/>
    </source>
</evidence>
<dbReference type="EMBL" id="CAMKVN010008135">
    <property type="protein sequence ID" value="CAI2192246.1"/>
    <property type="molecule type" value="Genomic_DNA"/>
</dbReference>
<feature type="non-terminal residue" evidence="1">
    <location>
        <position position="1"/>
    </location>
</feature>